<dbReference type="Pfam" id="PF12833">
    <property type="entry name" value="HTH_18"/>
    <property type="match status" value="1"/>
</dbReference>
<evidence type="ECO:0000256" key="4">
    <source>
        <dbReference type="ARBA" id="ARBA00023015"/>
    </source>
</evidence>
<dbReference type="InterPro" id="IPR005467">
    <property type="entry name" value="His_kinase_dom"/>
</dbReference>
<dbReference type="InterPro" id="IPR036097">
    <property type="entry name" value="HisK_dim/P_sf"/>
</dbReference>
<dbReference type="SUPFAM" id="SSF50998">
    <property type="entry name" value="Quinoprotein alcohol dehydrogenase-like"/>
    <property type="match status" value="2"/>
</dbReference>
<dbReference type="Pfam" id="PF00072">
    <property type="entry name" value="Response_reg"/>
    <property type="match status" value="1"/>
</dbReference>
<dbReference type="EMBL" id="AP023322">
    <property type="protein sequence ID" value="BCI61685.1"/>
    <property type="molecule type" value="Genomic_DNA"/>
</dbReference>
<name>A0A7G1HPS7_9BACT</name>
<dbReference type="InterPro" id="IPR001789">
    <property type="entry name" value="Sig_transdc_resp-reg_receiver"/>
</dbReference>
<dbReference type="RefSeq" id="WP_021931573.1">
    <property type="nucleotide sequence ID" value="NZ_AP023322.1"/>
</dbReference>
<feature type="domain" description="Response regulatory" evidence="10">
    <location>
        <begin position="1056"/>
        <end position="1172"/>
    </location>
</feature>
<feature type="domain" description="HTH araC/xylS-type" evidence="8">
    <location>
        <begin position="1205"/>
        <end position="1304"/>
    </location>
</feature>
<keyword evidence="3 7" id="KW-0597">Phosphoprotein</keyword>
<dbReference type="Gene3D" id="3.40.50.2300">
    <property type="match status" value="1"/>
</dbReference>
<dbReference type="InterPro" id="IPR013783">
    <property type="entry name" value="Ig-like_fold"/>
</dbReference>
<dbReference type="Gene3D" id="1.10.10.60">
    <property type="entry name" value="Homeodomain-like"/>
    <property type="match status" value="2"/>
</dbReference>
<organism evidence="11 12">
    <name type="scientific">Coprobacter secundus subsp. similis</name>
    <dbReference type="NCBI Taxonomy" id="2751153"/>
    <lineage>
        <taxon>Bacteria</taxon>
        <taxon>Pseudomonadati</taxon>
        <taxon>Bacteroidota</taxon>
        <taxon>Bacteroidia</taxon>
        <taxon>Bacteroidales</taxon>
        <taxon>Barnesiellaceae</taxon>
        <taxon>Coprobacter</taxon>
    </lineage>
</organism>
<comment type="catalytic activity">
    <reaction evidence="1">
        <text>ATP + protein L-histidine = ADP + protein N-phospho-L-histidine.</text>
        <dbReference type="EC" id="2.7.13.3"/>
    </reaction>
</comment>
<dbReference type="PANTHER" id="PTHR43547:SF2">
    <property type="entry name" value="HYBRID SIGNAL TRANSDUCTION HISTIDINE KINASE C"/>
    <property type="match status" value="1"/>
</dbReference>
<dbReference type="PROSITE" id="PS50109">
    <property type="entry name" value="HIS_KIN"/>
    <property type="match status" value="1"/>
</dbReference>
<dbReference type="PROSITE" id="PS00041">
    <property type="entry name" value="HTH_ARAC_FAMILY_1"/>
    <property type="match status" value="1"/>
</dbReference>
<dbReference type="Gene3D" id="2.60.40.10">
    <property type="entry name" value="Immunoglobulins"/>
    <property type="match status" value="1"/>
</dbReference>
<dbReference type="InterPro" id="IPR011110">
    <property type="entry name" value="Reg_prop"/>
</dbReference>
<evidence type="ECO:0000259" key="8">
    <source>
        <dbReference type="PROSITE" id="PS01124"/>
    </source>
</evidence>
<dbReference type="Gene3D" id="2.130.10.10">
    <property type="entry name" value="YVTN repeat-like/Quinoprotein amine dehydrogenase"/>
    <property type="match status" value="2"/>
</dbReference>
<dbReference type="GO" id="GO:0003700">
    <property type="term" value="F:DNA-binding transcription factor activity"/>
    <property type="evidence" value="ECO:0007669"/>
    <property type="project" value="InterPro"/>
</dbReference>
<dbReference type="PROSITE" id="PS01124">
    <property type="entry name" value="HTH_ARAC_FAMILY_2"/>
    <property type="match status" value="1"/>
</dbReference>
<dbReference type="GO" id="GO:0000155">
    <property type="term" value="F:phosphorelay sensor kinase activity"/>
    <property type="evidence" value="ECO:0007669"/>
    <property type="project" value="InterPro"/>
</dbReference>
<dbReference type="InterPro" id="IPR009057">
    <property type="entry name" value="Homeodomain-like_sf"/>
</dbReference>
<dbReference type="Pfam" id="PF07494">
    <property type="entry name" value="Reg_prop"/>
    <property type="match status" value="4"/>
</dbReference>
<dbReference type="Pfam" id="PF00512">
    <property type="entry name" value="HisKA"/>
    <property type="match status" value="1"/>
</dbReference>
<gene>
    <name evidence="11" type="ORF">Cop2CBH44_00380</name>
</gene>
<keyword evidence="6" id="KW-0804">Transcription</keyword>
<dbReference type="InterPro" id="IPR004358">
    <property type="entry name" value="Sig_transdc_His_kin-like_C"/>
</dbReference>
<dbReference type="SMART" id="SM00387">
    <property type="entry name" value="HATPase_c"/>
    <property type="match status" value="1"/>
</dbReference>
<dbReference type="PRINTS" id="PR00344">
    <property type="entry name" value="BCTRLSENSOR"/>
</dbReference>
<protein>
    <recommendedName>
        <fullName evidence="2">histidine kinase</fullName>
        <ecNumber evidence="2">2.7.13.3</ecNumber>
    </recommendedName>
</protein>
<dbReference type="InterPro" id="IPR018062">
    <property type="entry name" value="HTH_AraC-typ_CS"/>
</dbReference>
<evidence type="ECO:0000256" key="1">
    <source>
        <dbReference type="ARBA" id="ARBA00000085"/>
    </source>
</evidence>
<evidence type="ECO:0000256" key="6">
    <source>
        <dbReference type="ARBA" id="ARBA00023163"/>
    </source>
</evidence>
<feature type="domain" description="Histidine kinase" evidence="9">
    <location>
        <begin position="806"/>
        <end position="1019"/>
    </location>
</feature>
<dbReference type="CDD" id="cd00082">
    <property type="entry name" value="HisKA"/>
    <property type="match status" value="1"/>
</dbReference>
<proteinExistence type="predicted"/>
<dbReference type="Gene3D" id="3.30.565.10">
    <property type="entry name" value="Histidine kinase-like ATPase, C-terminal domain"/>
    <property type="match status" value="1"/>
</dbReference>
<dbReference type="SMART" id="SM00448">
    <property type="entry name" value="REC"/>
    <property type="match status" value="1"/>
</dbReference>
<evidence type="ECO:0000313" key="12">
    <source>
        <dbReference type="Proteomes" id="UP000594042"/>
    </source>
</evidence>
<keyword evidence="11" id="KW-0418">Kinase</keyword>
<dbReference type="InterPro" id="IPR011047">
    <property type="entry name" value="Quinoprotein_ADH-like_sf"/>
</dbReference>
<evidence type="ECO:0000259" key="10">
    <source>
        <dbReference type="PROSITE" id="PS50110"/>
    </source>
</evidence>
<feature type="modified residue" description="4-aspartylphosphate" evidence="7">
    <location>
        <position position="1105"/>
    </location>
</feature>
<dbReference type="SUPFAM" id="SSF52172">
    <property type="entry name" value="CheY-like"/>
    <property type="match status" value="1"/>
</dbReference>
<evidence type="ECO:0000256" key="5">
    <source>
        <dbReference type="ARBA" id="ARBA00023125"/>
    </source>
</evidence>
<keyword evidence="5" id="KW-0238">DNA-binding</keyword>
<dbReference type="SUPFAM" id="SSF55874">
    <property type="entry name" value="ATPase domain of HSP90 chaperone/DNA topoisomerase II/histidine kinase"/>
    <property type="match status" value="1"/>
</dbReference>
<keyword evidence="4" id="KW-0805">Transcription regulation</keyword>
<dbReference type="Proteomes" id="UP000594042">
    <property type="component" value="Chromosome"/>
</dbReference>
<dbReference type="PROSITE" id="PS50110">
    <property type="entry name" value="RESPONSE_REGULATORY"/>
    <property type="match status" value="1"/>
</dbReference>
<dbReference type="SMART" id="SM00388">
    <property type="entry name" value="HisKA"/>
    <property type="match status" value="1"/>
</dbReference>
<evidence type="ECO:0000256" key="2">
    <source>
        <dbReference type="ARBA" id="ARBA00012438"/>
    </source>
</evidence>
<dbReference type="InterPro" id="IPR015943">
    <property type="entry name" value="WD40/YVTN_repeat-like_dom_sf"/>
</dbReference>
<dbReference type="GO" id="GO:0043565">
    <property type="term" value="F:sequence-specific DNA binding"/>
    <property type="evidence" value="ECO:0007669"/>
    <property type="project" value="InterPro"/>
</dbReference>
<dbReference type="InterPro" id="IPR003661">
    <property type="entry name" value="HisK_dim/P_dom"/>
</dbReference>
<dbReference type="Pfam" id="PF02518">
    <property type="entry name" value="HATPase_c"/>
    <property type="match status" value="1"/>
</dbReference>
<keyword evidence="12" id="KW-1185">Reference proteome</keyword>
<keyword evidence="11" id="KW-0808">Transferase</keyword>
<dbReference type="FunFam" id="2.130.10.10:FF:000891">
    <property type="entry name" value="Two-component system sensor histidine kinase/response regulator, hybrid (One-component system)"/>
    <property type="match status" value="1"/>
</dbReference>
<dbReference type="SUPFAM" id="SSF47384">
    <property type="entry name" value="Homodimeric domain of signal transducing histidine kinase"/>
    <property type="match status" value="1"/>
</dbReference>
<evidence type="ECO:0000259" key="9">
    <source>
        <dbReference type="PROSITE" id="PS50109"/>
    </source>
</evidence>
<reference evidence="12" key="1">
    <citation type="submission" date="2020-07" db="EMBL/GenBank/DDBJ databases">
        <title>Complete genome sequencing of Coprobacter sp. strain 2CBH44.</title>
        <authorList>
            <person name="Sakamoto M."/>
            <person name="Murakami T."/>
            <person name="Mori H."/>
        </authorList>
    </citation>
    <scope>NUCLEOTIDE SEQUENCE [LARGE SCALE GENOMIC DNA]</scope>
    <source>
        <strain evidence="12">2CBH44</strain>
    </source>
</reference>
<dbReference type="Gene3D" id="1.10.287.130">
    <property type="match status" value="1"/>
</dbReference>
<evidence type="ECO:0000313" key="11">
    <source>
        <dbReference type="EMBL" id="BCI61685.1"/>
    </source>
</evidence>
<dbReference type="SMART" id="SM00342">
    <property type="entry name" value="HTH_ARAC"/>
    <property type="match status" value="1"/>
</dbReference>
<dbReference type="EC" id="2.7.13.3" evidence="2"/>
<dbReference type="InterPro" id="IPR011006">
    <property type="entry name" value="CheY-like_superfamily"/>
</dbReference>
<evidence type="ECO:0000256" key="3">
    <source>
        <dbReference type="ARBA" id="ARBA00022553"/>
    </source>
</evidence>
<dbReference type="PANTHER" id="PTHR43547">
    <property type="entry name" value="TWO-COMPONENT HISTIDINE KINASE"/>
    <property type="match status" value="1"/>
</dbReference>
<evidence type="ECO:0000256" key="7">
    <source>
        <dbReference type="PROSITE-ProRule" id="PRU00169"/>
    </source>
</evidence>
<dbReference type="InterPro" id="IPR018060">
    <property type="entry name" value="HTH_AraC"/>
</dbReference>
<dbReference type="InterPro" id="IPR003594">
    <property type="entry name" value="HATPase_dom"/>
</dbReference>
<accession>A0A7G1HPS7</accession>
<sequence>MHYRLQLTLCTLIFLSIQVLNAQAEFYFKQISLKEGLSQPTVKAILYDSKGYIWIGTRAGLNRFDKHEVKNYFNEYDNPASLPDNQITILTEDSLNNLWVGTSGGLALYNRKNNNFSTITVNGKTIYVSTSISVEDGIVFGGYNLYKYSYLTRQIKEIKYERKQKDFITFIHSWNNGLWLLGTRWDGLWLYNPNTGQMHHSFVQEKNISAYYIDRSGNLWLSPYGKGLQCYSPQGQLLKEYHTRNSQLTNDIILDITEKDRNIWIATDGGGICILDKQKNTIHNIRHMPGDATSIPANSINCLYLDRENNMWAGTIREGLLYVRNVYMKTYCAVTPENSYGLSENAVICLYEDNRHTLWIGTDGGGLNAMNPRTKQFKHFTSKNTEKITSITQFSPDKLLLSTFGEGLYTFNTRTHTFEPFLFINREINDRTYRTGRNIYLHNASNNKIYFFSDSIYAYHTGEKKFHGIHYNTQPDKTVITSSLNRFYSDRKKSYLFSISNIFELDHEKDELTPVYYAKHPAIINSVCKDRMDRFWIGTNKGLICYNPATRQSRTIKTSLFHEISAIVHDSGNRLWIGAQGMLFTYIINENKFVIWGESNGVSPNEYLTGATLTTHSGNIYMGGSSGLLYINNNIRFEKDLHPAFEITDIQLNGSTVLNQKNTIPSELEIPWNHTSLAIKIQVTENDIFRKKIFRYHISGAQNSYDIETYDHTLMIHALAAGKYTITVSCNLQDGSWSRPVKLLDLQVTPPWWKNGWFIYSLLLFFALSIIAAATYSTRRKESKLKWEMKEHEEEVNKEKIRFLINISHELRTPLTLIYAPLKRLLKNKKFEDDTQRQLTGIYKQTKQMRNIINMVLDARKMEVGQNRLYLQQHPLNEWIKNITEDFRYEFENKGIDIRYELDDQIKNIVFDANKCEIVLSNLLMNALKFSNENTEVTIKTEIRNNNVQVLVKDQGIGLGNITEAQLFTRFSQGSHQLQGSGIGLSYAKTLIEMHQGHIGAYNNPDQGSTFYFELPLIRDEQVIRCKEKNYLNELLYTPKETLQQEEPAINLSKYTILIVEDENDLRHFLADSLSGQFSKIYTAANGTDALPTIQKYLPDIIVSDVMMPKMDGFTLCKTIKSDISLSHIPVILLTARNDQESTSLGYKLGADAYLAKPFDIEFLLTLIQNQLRIREQIRKRYQENTAILLPEEMTFSNADEDFMLKLNKTIKENLPEPTLDVKFLVDKMNVSRSALYNKVKQLTGMGVNDYINKFRIEAAIQLLEQTNLSILEISEQSGFSNQSYFSITFKQATGLSPSKYKEKYKNKDKQPT</sequence>
<dbReference type="SUPFAM" id="SSF46689">
    <property type="entry name" value="Homeodomain-like"/>
    <property type="match status" value="1"/>
</dbReference>
<dbReference type="KEGG" id="copr:Cop2CBH44_00380"/>
<dbReference type="FunFam" id="1.10.287.130:FF:000034">
    <property type="entry name" value="Two-component system sensor histidine kinase/response regulator"/>
    <property type="match status" value="1"/>
</dbReference>
<dbReference type="InterPro" id="IPR036890">
    <property type="entry name" value="HATPase_C_sf"/>
</dbReference>